<reference evidence="3" key="1">
    <citation type="submission" date="2011-05" db="EMBL/GenBank/DDBJ databases">
        <title>Complete sequence of Thermoanaerobacterium xylanolyticum LX-11.</title>
        <authorList>
            <consortium name="US DOE Joint Genome Institute"/>
            <person name="Lucas S."/>
            <person name="Han J."/>
            <person name="Lapidus A."/>
            <person name="Cheng J.-F."/>
            <person name="Goodwin L."/>
            <person name="Pitluck S."/>
            <person name="Peters L."/>
            <person name="Mikhailova N."/>
            <person name="Lu M."/>
            <person name="Han C."/>
            <person name="Tapia R."/>
            <person name="Land M."/>
            <person name="Hauser L."/>
            <person name="Kyrpides N."/>
            <person name="Ivanova N."/>
            <person name="Pagani I."/>
            <person name="Hemme C."/>
            <person name="Woyke T."/>
        </authorList>
    </citation>
    <scope>NUCLEOTIDE SEQUENCE</scope>
    <source>
        <strain evidence="3">LX-11</strain>
    </source>
</reference>
<proteinExistence type="predicted"/>
<dbReference type="KEGG" id="txy:Thexy_0858"/>
<dbReference type="STRING" id="858215.Thexy_0858"/>
<sequence>MKKLLVFICIVLIGASIMFSAFAATNDVKVEFTVGKSQYTINGQYYAMDVAPYIKDNRTFLPLRYVAYAIGVEPQNIVYENGVITINSYNNIVKLSVNSDILNVNGNIILMDTKPEIVNNRVMVPVYWISKAFGINISWNQSTYSVTFDYVEKSGSSLNINNSTLANNNSSLGTSANVNPSNDVSKQFSWQYGNATYSLKLQIPTDVLNWDRKIPSIIDTFYNSSGEQQSSQLSYMSDEIKTLVLSCSEYANNNYTPWVTEESNYDYVKDIAKSLLQMAQSNGLDNFHTAEFVQSFVESIPYKITDTPELPVQTLVDGGDCKDKSILLASLLKNLGYNVALLVFPPPQNQQVGHMAVGIAFNDNELPLYRDYDFTYYNFGGTKYYFAETTSPGWLIGQLSDDSLEQTAYIYAVS</sequence>
<feature type="chain" id="PRO_5003333683" evidence="1">
    <location>
        <begin position="24"/>
        <end position="414"/>
    </location>
</feature>
<dbReference type="EMBL" id="CP002739">
    <property type="protein sequence ID" value="AEF16899.1"/>
    <property type="molecule type" value="Genomic_DNA"/>
</dbReference>
<dbReference type="InterPro" id="IPR012854">
    <property type="entry name" value="Cu_amine_oxidase-like_N"/>
</dbReference>
<dbReference type="Pfam" id="PF07833">
    <property type="entry name" value="Cu_amine_oxidN1"/>
    <property type="match status" value="1"/>
</dbReference>
<dbReference type="RefSeq" id="WP_013787645.1">
    <property type="nucleotide sequence ID" value="NC_015555.1"/>
</dbReference>
<gene>
    <name evidence="3" type="ordered locus">Thexy_0858</name>
</gene>
<evidence type="ECO:0000313" key="3">
    <source>
        <dbReference type="EMBL" id="AEF16899.1"/>
    </source>
</evidence>
<dbReference type="SUPFAM" id="SSF55383">
    <property type="entry name" value="Copper amine oxidase, domain N"/>
    <property type="match status" value="2"/>
</dbReference>
<evidence type="ECO:0000259" key="2">
    <source>
        <dbReference type="Pfam" id="PF07833"/>
    </source>
</evidence>
<organism evidence="3 4">
    <name type="scientific">Thermoanaerobacterium xylanolyticum (strain ATCC 49914 / DSM 7097 / LX-11)</name>
    <dbReference type="NCBI Taxonomy" id="858215"/>
    <lineage>
        <taxon>Bacteria</taxon>
        <taxon>Bacillati</taxon>
        <taxon>Bacillota</taxon>
        <taxon>Clostridia</taxon>
        <taxon>Thermoanaerobacterales</taxon>
        <taxon>Thermoanaerobacteraceae</taxon>
        <taxon>Thermoanaerobacterium</taxon>
    </lineage>
</organism>
<dbReference type="InterPro" id="IPR036582">
    <property type="entry name" value="Mao_N_sf"/>
</dbReference>
<name>F6BJD1_THEXL</name>
<evidence type="ECO:0000313" key="4">
    <source>
        <dbReference type="Proteomes" id="UP000007239"/>
    </source>
</evidence>
<dbReference type="PANTHER" id="PTHR39327:SF1">
    <property type="entry name" value="BLR5470 PROTEIN"/>
    <property type="match status" value="1"/>
</dbReference>
<dbReference type="InterPro" id="IPR010319">
    <property type="entry name" value="Transglutaminase-like_Cys_pept"/>
</dbReference>
<keyword evidence="4" id="KW-1185">Reference proteome</keyword>
<dbReference type="Gene3D" id="3.10.620.30">
    <property type="match status" value="1"/>
</dbReference>
<accession>F6BJD1</accession>
<protein>
    <submittedName>
        <fullName evidence="3">Copper amine oxidase-like domain-containing protein</fullName>
    </submittedName>
</protein>
<feature type="signal peptide" evidence="1">
    <location>
        <begin position="1"/>
        <end position="23"/>
    </location>
</feature>
<dbReference type="Proteomes" id="UP000007239">
    <property type="component" value="Chromosome"/>
</dbReference>
<keyword evidence="1" id="KW-0732">Signal</keyword>
<dbReference type="eggNOG" id="COG4987">
    <property type="taxonomic scope" value="Bacteria"/>
</dbReference>
<dbReference type="HOGENOM" id="CLU_036688_0_0_9"/>
<dbReference type="AlphaFoldDB" id="F6BJD1"/>
<feature type="domain" description="Copper amine oxidase-like N-terminal" evidence="2">
    <location>
        <begin position="41"/>
        <end position="147"/>
    </location>
</feature>
<dbReference type="PANTHER" id="PTHR39327">
    <property type="match status" value="1"/>
</dbReference>
<dbReference type="Gene3D" id="3.30.457.10">
    <property type="entry name" value="Copper amine oxidase-like, N-terminal domain"/>
    <property type="match status" value="2"/>
</dbReference>
<evidence type="ECO:0000256" key="1">
    <source>
        <dbReference type="SAM" id="SignalP"/>
    </source>
</evidence>